<evidence type="ECO:0000313" key="1">
    <source>
        <dbReference type="EMBL" id="MBA0701661.1"/>
    </source>
</evidence>
<gene>
    <name evidence="1" type="ORF">Goari_027452</name>
</gene>
<evidence type="ECO:0000313" key="2">
    <source>
        <dbReference type="Proteomes" id="UP000593577"/>
    </source>
</evidence>
<comment type="caution">
    <text evidence="1">The sequence shown here is derived from an EMBL/GenBank/DDBJ whole genome shotgun (WGS) entry which is preliminary data.</text>
</comment>
<reference evidence="1 2" key="1">
    <citation type="journal article" date="2019" name="Genome Biol. Evol.">
        <title>Insights into the evolution of the New World diploid cottons (Gossypium, subgenus Houzingenia) based on genome sequencing.</title>
        <authorList>
            <person name="Grover C.E."/>
            <person name="Arick M.A. 2nd"/>
            <person name="Thrash A."/>
            <person name="Conover J.L."/>
            <person name="Sanders W.S."/>
            <person name="Peterson D.G."/>
            <person name="Frelichowski J.E."/>
            <person name="Scheffler J.A."/>
            <person name="Scheffler B.E."/>
            <person name="Wendel J.F."/>
        </authorList>
    </citation>
    <scope>NUCLEOTIDE SEQUENCE [LARGE SCALE GENOMIC DNA]</scope>
    <source>
        <strain evidence="1">185</strain>
        <tissue evidence="1">Leaf</tissue>
    </source>
</reference>
<proteinExistence type="predicted"/>
<dbReference type="Proteomes" id="UP000593577">
    <property type="component" value="Unassembled WGS sequence"/>
</dbReference>
<name>A0A7J8YPY1_GOSAI</name>
<organism evidence="1 2">
    <name type="scientific">Gossypium aridum</name>
    <name type="common">American cotton</name>
    <name type="synonym">Erioxylum aridum</name>
    <dbReference type="NCBI Taxonomy" id="34290"/>
    <lineage>
        <taxon>Eukaryota</taxon>
        <taxon>Viridiplantae</taxon>
        <taxon>Streptophyta</taxon>
        <taxon>Embryophyta</taxon>
        <taxon>Tracheophyta</taxon>
        <taxon>Spermatophyta</taxon>
        <taxon>Magnoliopsida</taxon>
        <taxon>eudicotyledons</taxon>
        <taxon>Gunneridae</taxon>
        <taxon>Pentapetalae</taxon>
        <taxon>rosids</taxon>
        <taxon>malvids</taxon>
        <taxon>Malvales</taxon>
        <taxon>Malvaceae</taxon>
        <taxon>Malvoideae</taxon>
        <taxon>Gossypium</taxon>
    </lineage>
</organism>
<accession>A0A7J8YPY1</accession>
<keyword evidence="2" id="KW-1185">Reference proteome</keyword>
<dbReference type="AlphaFoldDB" id="A0A7J8YPY1"/>
<sequence length="44" mass="5545">MSLQGKSPRIRIIQSGRNLMRRHYQQFSCASLTMYYMRYFRRRR</sequence>
<dbReference type="EMBL" id="JABFAA010322680">
    <property type="protein sequence ID" value="MBA0701661.1"/>
    <property type="molecule type" value="Genomic_DNA"/>
</dbReference>
<protein>
    <submittedName>
        <fullName evidence="1">Uncharacterized protein</fullName>
    </submittedName>
</protein>